<accession>A0A5J9UN68</accession>
<sequence length="68" mass="7417">MYSTAQESGMRVAAFPNPNDMDNPKNRHALHAWTSYLAYSSLYGPSVGDVAVDSDAPVFNKKKNNGVI</sequence>
<name>A0A5J9UN68_9POAL</name>
<organism evidence="2 3">
    <name type="scientific">Eragrostis curvula</name>
    <name type="common">weeping love grass</name>
    <dbReference type="NCBI Taxonomy" id="38414"/>
    <lineage>
        <taxon>Eukaryota</taxon>
        <taxon>Viridiplantae</taxon>
        <taxon>Streptophyta</taxon>
        <taxon>Embryophyta</taxon>
        <taxon>Tracheophyta</taxon>
        <taxon>Spermatophyta</taxon>
        <taxon>Magnoliopsida</taxon>
        <taxon>Liliopsida</taxon>
        <taxon>Poales</taxon>
        <taxon>Poaceae</taxon>
        <taxon>PACMAD clade</taxon>
        <taxon>Chloridoideae</taxon>
        <taxon>Eragrostideae</taxon>
        <taxon>Eragrostidinae</taxon>
        <taxon>Eragrostis</taxon>
    </lineage>
</organism>
<evidence type="ECO:0000256" key="1">
    <source>
        <dbReference type="SAM" id="MobiDB-lite"/>
    </source>
</evidence>
<dbReference type="AlphaFoldDB" id="A0A5J9UN68"/>
<dbReference type="Proteomes" id="UP000324897">
    <property type="component" value="Chromosome 2"/>
</dbReference>
<evidence type="ECO:0000313" key="2">
    <source>
        <dbReference type="EMBL" id="TVU25212.1"/>
    </source>
</evidence>
<comment type="caution">
    <text evidence="2">The sequence shown here is derived from an EMBL/GenBank/DDBJ whole genome shotgun (WGS) entry which is preliminary data.</text>
</comment>
<reference evidence="2 3" key="1">
    <citation type="journal article" date="2019" name="Sci. Rep.">
        <title>A high-quality genome of Eragrostis curvula grass provides insights into Poaceae evolution and supports new strategies to enhance forage quality.</title>
        <authorList>
            <person name="Carballo J."/>
            <person name="Santos B.A.C.M."/>
            <person name="Zappacosta D."/>
            <person name="Garbus I."/>
            <person name="Selva J.P."/>
            <person name="Gallo C.A."/>
            <person name="Diaz A."/>
            <person name="Albertini E."/>
            <person name="Caccamo M."/>
            <person name="Echenique V."/>
        </authorList>
    </citation>
    <scope>NUCLEOTIDE SEQUENCE [LARGE SCALE GENOMIC DNA]</scope>
    <source>
        <strain evidence="3">cv. Victoria</strain>
        <tissue evidence="2">Leaf</tissue>
    </source>
</reference>
<feature type="non-terminal residue" evidence="2">
    <location>
        <position position="1"/>
    </location>
</feature>
<protein>
    <submittedName>
        <fullName evidence="2">Uncharacterized protein</fullName>
    </submittedName>
</protein>
<keyword evidence="3" id="KW-1185">Reference proteome</keyword>
<proteinExistence type="predicted"/>
<gene>
    <name evidence="2" type="ORF">EJB05_27701</name>
</gene>
<dbReference type="EMBL" id="RWGY01000013">
    <property type="protein sequence ID" value="TVU25212.1"/>
    <property type="molecule type" value="Genomic_DNA"/>
</dbReference>
<dbReference type="Gramene" id="TVU25212">
    <property type="protein sequence ID" value="TVU25212"/>
    <property type="gene ID" value="EJB05_27701"/>
</dbReference>
<feature type="region of interest" description="Disordered" evidence="1">
    <location>
        <begin position="1"/>
        <end position="23"/>
    </location>
</feature>
<evidence type="ECO:0000313" key="3">
    <source>
        <dbReference type="Proteomes" id="UP000324897"/>
    </source>
</evidence>